<sequence length="72" mass="8121">MWLPVGQVVKGDGAQAKMESEIVTILHIWHVRVKELRDENAERVGKKTEMGCETPDREYGAGRVPEVKVLGY</sequence>
<accession>W1NYF1</accession>
<evidence type="ECO:0000313" key="1">
    <source>
        <dbReference type="EMBL" id="ERN02647.1"/>
    </source>
</evidence>
<dbReference type="AlphaFoldDB" id="W1NYF1"/>
<organism evidence="1 2">
    <name type="scientific">Amborella trichopoda</name>
    <dbReference type="NCBI Taxonomy" id="13333"/>
    <lineage>
        <taxon>Eukaryota</taxon>
        <taxon>Viridiplantae</taxon>
        <taxon>Streptophyta</taxon>
        <taxon>Embryophyta</taxon>
        <taxon>Tracheophyta</taxon>
        <taxon>Spermatophyta</taxon>
        <taxon>Magnoliopsida</taxon>
        <taxon>Amborellales</taxon>
        <taxon>Amborellaceae</taxon>
        <taxon>Amborella</taxon>
    </lineage>
</organism>
<protein>
    <submittedName>
        <fullName evidence="1">Uncharacterized protein</fullName>
    </submittedName>
</protein>
<proteinExistence type="predicted"/>
<keyword evidence="2" id="KW-1185">Reference proteome</keyword>
<evidence type="ECO:0000313" key="2">
    <source>
        <dbReference type="Proteomes" id="UP000017836"/>
    </source>
</evidence>
<dbReference type="HOGENOM" id="CLU_2725588_0_0_1"/>
<reference evidence="2" key="1">
    <citation type="journal article" date="2013" name="Science">
        <title>The Amborella genome and the evolution of flowering plants.</title>
        <authorList>
            <consortium name="Amborella Genome Project"/>
        </authorList>
    </citation>
    <scope>NUCLEOTIDE SEQUENCE [LARGE SCALE GENOMIC DNA]</scope>
</reference>
<gene>
    <name evidence="1" type="ORF">AMTR_s00085p00046440</name>
</gene>
<dbReference type="Proteomes" id="UP000017836">
    <property type="component" value="Unassembled WGS sequence"/>
</dbReference>
<dbReference type="EMBL" id="KI394487">
    <property type="protein sequence ID" value="ERN02647.1"/>
    <property type="molecule type" value="Genomic_DNA"/>
</dbReference>
<name>W1NYF1_AMBTC</name>
<dbReference type="Gramene" id="ERN02647">
    <property type="protein sequence ID" value="ERN02647"/>
    <property type="gene ID" value="AMTR_s00085p00046440"/>
</dbReference>